<dbReference type="AlphaFoldDB" id="A0A0F4J9M3"/>
<keyword evidence="2" id="KW-1185">Reference proteome</keyword>
<gene>
    <name evidence="1" type="ORF">VR44_20505</name>
</gene>
<protein>
    <submittedName>
        <fullName evidence="1">Uncharacterized protein</fullName>
    </submittedName>
</protein>
<organism evidence="1 2">
    <name type="scientific">Streptomyces katrae</name>
    <dbReference type="NCBI Taxonomy" id="68223"/>
    <lineage>
        <taxon>Bacteria</taxon>
        <taxon>Bacillati</taxon>
        <taxon>Actinomycetota</taxon>
        <taxon>Actinomycetes</taxon>
        <taxon>Kitasatosporales</taxon>
        <taxon>Streptomycetaceae</taxon>
        <taxon>Streptomyces</taxon>
    </lineage>
</organism>
<dbReference type="EMBL" id="JZWV01000564">
    <property type="protein sequence ID" value="KJY30433.1"/>
    <property type="molecule type" value="Genomic_DNA"/>
</dbReference>
<name>A0A0F4J9M3_9ACTN</name>
<comment type="caution">
    <text evidence="1">The sequence shown here is derived from an EMBL/GenBank/DDBJ whole genome shotgun (WGS) entry which is preliminary data.</text>
</comment>
<evidence type="ECO:0000313" key="1">
    <source>
        <dbReference type="EMBL" id="KJY30433.1"/>
    </source>
</evidence>
<accession>A0A0F4J9M3</accession>
<reference evidence="1 2" key="1">
    <citation type="submission" date="2015-02" db="EMBL/GenBank/DDBJ databases">
        <authorList>
            <person name="Ju K.-S."/>
            <person name="Doroghazi J.R."/>
            <person name="Metcalf W."/>
        </authorList>
    </citation>
    <scope>NUCLEOTIDE SEQUENCE [LARGE SCALE GENOMIC DNA]</scope>
    <source>
        <strain evidence="1 2">NRRL ISP-5550</strain>
    </source>
</reference>
<proteinExistence type="predicted"/>
<evidence type="ECO:0000313" key="2">
    <source>
        <dbReference type="Proteomes" id="UP000033551"/>
    </source>
</evidence>
<dbReference type="Proteomes" id="UP000033551">
    <property type="component" value="Unassembled WGS sequence"/>
</dbReference>
<sequence>MSAWAATFRAASSVRPVVLSRRLPRMRVYSHSPPAARTAAIASAAASAVRARRLLTIVGPRQPSSVVVSPRQPPSAARR</sequence>